<accession>A0A7D3Y1K5</accession>
<reference evidence="1 2" key="1">
    <citation type="submission" date="2020-01" db="EMBL/GenBank/DDBJ databases">
        <authorList>
            <person name="Gulvik C.A."/>
            <person name="Batra D.G."/>
        </authorList>
    </citation>
    <scope>NUCLEOTIDE SEQUENCE [LARGE SCALE GENOMIC DNA]</scope>
    <source>
        <strain evidence="1 2">W9323</strain>
    </source>
</reference>
<evidence type="ECO:0000313" key="2">
    <source>
        <dbReference type="Proteomes" id="UP000503088"/>
    </source>
</evidence>
<evidence type="ECO:0000313" key="1">
    <source>
        <dbReference type="EMBL" id="QKG85440.1"/>
    </source>
</evidence>
<dbReference type="RefSeq" id="WP_173224094.1">
    <property type="nucleotide sequence ID" value="NZ_CP048104.1"/>
</dbReference>
<gene>
    <name evidence="1" type="ORF">GXN76_13915</name>
</gene>
<proteinExistence type="predicted"/>
<protein>
    <submittedName>
        <fullName evidence="1">Uncharacterized protein</fullName>
    </submittedName>
</protein>
<dbReference type="KEGG" id="kpul:GXN76_13915"/>
<keyword evidence="2" id="KW-1185">Reference proteome</keyword>
<name>A0A7D3Y1K5_9BACL</name>
<organism evidence="1 2">
    <name type="scientific">Kroppenstedtia pulmonis</name>
    <dbReference type="NCBI Taxonomy" id="1380685"/>
    <lineage>
        <taxon>Bacteria</taxon>
        <taxon>Bacillati</taxon>
        <taxon>Bacillota</taxon>
        <taxon>Bacilli</taxon>
        <taxon>Bacillales</taxon>
        <taxon>Thermoactinomycetaceae</taxon>
        <taxon>Kroppenstedtia</taxon>
    </lineage>
</organism>
<sequence length="140" mass="15393">MHSDIPRELAGKISEMAHSCSRLFEKHPQELATITAFVEEEMKGQHLPEDTDNRDEFVAASFQHIYPKVLGSDSCRQAVEQMMGGSDPFTHHDENPNYTIGRDLAETLYVTGSAVVGSIMMVTSGASGGSIEQREKGLTH</sequence>
<dbReference type="Proteomes" id="UP000503088">
    <property type="component" value="Chromosome"/>
</dbReference>
<dbReference type="EMBL" id="CP048104">
    <property type="protein sequence ID" value="QKG85440.1"/>
    <property type="molecule type" value="Genomic_DNA"/>
</dbReference>
<dbReference type="AlphaFoldDB" id="A0A7D3Y1K5"/>